<dbReference type="PANTHER" id="PTHR11579">
    <property type="entry name" value="PROTEIN-L-ISOASPARTATE O-METHYLTRANSFERASE"/>
    <property type="match status" value="1"/>
</dbReference>
<evidence type="ECO:0000313" key="13">
    <source>
        <dbReference type="Proteomes" id="UP000579647"/>
    </source>
</evidence>
<evidence type="ECO:0000256" key="10">
    <source>
        <dbReference type="ARBA" id="ARBA00031323"/>
    </source>
</evidence>
<dbReference type="GO" id="GO:0004719">
    <property type="term" value="F:protein-L-isoaspartate (D-aspartate) O-methyltransferase activity"/>
    <property type="evidence" value="ECO:0007669"/>
    <property type="project" value="UniProtKB-EC"/>
</dbReference>
<keyword evidence="13" id="KW-1185">Reference proteome</keyword>
<dbReference type="PANTHER" id="PTHR11579:SF0">
    <property type="entry name" value="PROTEIN-L-ISOASPARTATE(D-ASPARTATE) O-METHYLTRANSFERASE"/>
    <property type="match status" value="1"/>
</dbReference>
<dbReference type="Proteomes" id="UP000579647">
    <property type="component" value="Unassembled WGS sequence"/>
</dbReference>
<dbReference type="RefSeq" id="WP_184365496.1">
    <property type="nucleotide sequence ID" value="NZ_BAAAKM010000021.1"/>
</dbReference>
<evidence type="ECO:0000256" key="6">
    <source>
        <dbReference type="ARBA" id="ARBA00022603"/>
    </source>
</evidence>
<evidence type="ECO:0000256" key="5">
    <source>
        <dbReference type="ARBA" id="ARBA00022490"/>
    </source>
</evidence>
<proteinExistence type="inferred from homology"/>
<sequence length="379" mass="42551">MIPPHEKLVAHLVQAGDLPRHWRTAFEQVERHRFLPDRFTDPDGATVDRARDEDRWFTLAYDDIPVITQLDDGAEDGPGYPTSSASQPSIVADMLRRLDVFPGMRVLEVGTGTGYNAALLAHLLGDEEVTSIEVDAELAELARVRLMSAGFTPLVVTGDGTQGWPARAPFDRVISTAAVQRVPYHWVAQIRPGGKILTPWGSAFHNGVLADLRVGSDGTACGRFDGDVAFMWVRHQRVPRRVVETYVHPERQGFESTRTELHPYEPIGDFDASFAIGLRMPGVLNRLEFAEGEEQRFTVYLVDPDTGSWASWHIAPERQGSGYEVRQHGPRQLFVELEAAYRWWRRQGRPEHTRFGLTVSAEHQLIWLDNETSPVASTP</sequence>
<protein>
    <recommendedName>
        <fullName evidence="4">Protein-L-isoaspartate O-methyltransferase</fullName>
        <ecNumber evidence="3">2.1.1.77</ecNumber>
    </recommendedName>
    <alternativeName>
        <fullName evidence="11">L-isoaspartyl protein carboxyl methyltransferase</fullName>
    </alternativeName>
    <alternativeName>
        <fullName evidence="9">Protein L-isoaspartyl methyltransferase</fullName>
    </alternativeName>
    <alternativeName>
        <fullName evidence="10">Protein-beta-aspartate methyltransferase</fullName>
    </alternativeName>
</protein>
<dbReference type="GO" id="GO:0005737">
    <property type="term" value="C:cytoplasm"/>
    <property type="evidence" value="ECO:0007669"/>
    <property type="project" value="UniProtKB-SubCell"/>
</dbReference>
<reference evidence="12 13" key="1">
    <citation type="submission" date="2020-08" db="EMBL/GenBank/DDBJ databases">
        <title>Sequencing the genomes of 1000 actinobacteria strains.</title>
        <authorList>
            <person name="Klenk H.-P."/>
        </authorList>
    </citation>
    <scope>NUCLEOTIDE SEQUENCE [LARGE SCALE GENOMIC DNA]</scope>
    <source>
        <strain evidence="12 13">DSM 44598</strain>
    </source>
</reference>
<evidence type="ECO:0000313" key="12">
    <source>
        <dbReference type="EMBL" id="MBB5491896.1"/>
    </source>
</evidence>
<dbReference type="InterPro" id="IPR000682">
    <property type="entry name" value="PCMT"/>
</dbReference>
<keyword evidence="7 12" id="KW-0808">Transferase</keyword>
<dbReference type="EC" id="2.1.1.77" evidence="3"/>
<organism evidence="12 13">
    <name type="scientific">Nocardiopsis metallicus</name>
    <dbReference type="NCBI Taxonomy" id="179819"/>
    <lineage>
        <taxon>Bacteria</taxon>
        <taxon>Bacillati</taxon>
        <taxon>Actinomycetota</taxon>
        <taxon>Actinomycetes</taxon>
        <taxon>Streptosporangiales</taxon>
        <taxon>Nocardiopsidaceae</taxon>
        <taxon>Nocardiopsis</taxon>
    </lineage>
</organism>
<accession>A0A840WJW7</accession>
<keyword evidence="6 12" id="KW-0489">Methyltransferase</keyword>
<dbReference type="Gene3D" id="3.40.50.150">
    <property type="entry name" value="Vaccinia Virus protein VP39"/>
    <property type="match status" value="1"/>
</dbReference>
<name>A0A840WJW7_9ACTN</name>
<comment type="similarity">
    <text evidence="2">Belongs to the methyltransferase superfamily. L-isoaspartyl/D-aspartyl protein methyltransferase family.</text>
</comment>
<comment type="caution">
    <text evidence="12">The sequence shown here is derived from an EMBL/GenBank/DDBJ whole genome shotgun (WGS) entry which is preliminary data.</text>
</comment>
<evidence type="ECO:0000256" key="7">
    <source>
        <dbReference type="ARBA" id="ARBA00022679"/>
    </source>
</evidence>
<dbReference type="CDD" id="cd02440">
    <property type="entry name" value="AdoMet_MTases"/>
    <property type="match status" value="1"/>
</dbReference>
<keyword evidence="8" id="KW-0949">S-adenosyl-L-methionine</keyword>
<gene>
    <name evidence="12" type="ORF">HNR07_003033</name>
</gene>
<evidence type="ECO:0000256" key="3">
    <source>
        <dbReference type="ARBA" id="ARBA00011890"/>
    </source>
</evidence>
<comment type="subcellular location">
    <subcellularLocation>
        <location evidence="1">Cytoplasm</location>
    </subcellularLocation>
</comment>
<evidence type="ECO:0000256" key="4">
    <source>
        <dbReference type="ARBA" id="ARBA00013346"/>
    </source>
</evidence>
<evidence type="ECO:0000256" key="1">
    <source>
        <dbReference type="ARBA" id="ARBA00004496"/>
    </source>
</evidence>
<dbReference type="GO" id="GO:0032259">
    <property type="term" value="P:methylation"/>
    <property type="evidence" value="ECO:0007669"/>
    <property type="project" value="UniProtKB-KW"/>
</dbReference>
<evidence type="ECO:0000256" key="11">
    <source>
        <dbReference type="ARBA" id="ARBA00031350"/>
    </source>
</evidence>
<dbReference type="AlphaFoldDB" id="A0A840WJW7"/>
<keyword evidence="5" id="KW-0963">Cytoplasm</keyword>
<evidence type="ECO:0000256" key="8">
    <source>
        <dbReference type="ARBA" id="ARBA00022691"/>
    </source>
</evidence>
<dbReference type="SUPFAM" id="SSF53335">
    <property type="entry name" value="S-adenosyl-L-methionine-dependent methyltransferases"/>
    <property type="match status" value="1"/>
</dbReference>
<evidence type="ECO:0000256" key="9">
    <source>
        <dbReference type="ARBA" id="ARBA00030757"/>
    </source>
</evidence>
<dbReference type="InterPro" id="IPR029063">
    <property type="entry name" value="SAM-dependent_MTases_sf"/>
</dbReference>
<dbReference type="Pfam" id="PF01135">
    <property type="entry name" value="PCMT"/>
    <property type="match status" value="1"/>
</dbReference>
<dbReference type="EMBL" id="JACHDO010000001">
    <property type="protein sequence ID" value="MBB5491896.1"/>
    <property type="molecule type" value="Genomic_DNA"/>
</dbReference>
<evidence type="ECO:0000256" key="2">
    <source>
        <dbReference type="ARBA" id="ARBA00005369"/>
    </source>
</evidence>